<reference evidence="2 3" key="1">
    <citation type="journal article" date="2013" name="ISME J.">
        <title>A metabolic model for members of the genus Tetrasphaera involved in enhanced biological phosphorus removal.</title>
        <authorList>
            <person name="Kristiansen R."/>
            <person name="Nguyen H.T.T."/>
            <person name="Saunders A.M."/>
            <person name="Nielsen J.L."/>
            <person name="Wimmer R."/>
            <person name="Le V.Q."/>
            <person name="McIlroy S.J."/>
            <person name="Petrovski S."/>
            <person name="Seviour R.J."/>
            <person name="Calteau A."/>
            <person name="Nielsen K.L."/>
            <person name="Nielsen P.H."/>
        </authorList>
    </citation>
    <scope>NUCLEOTIDE SEQUENCE [LARGE SCALE GENOMIC DNA]</scope>
    <source>
        <strain evidence="2 3">Ben110</strain>
    </source>
</reference>
<sequence length="481" mass="52873">MSDASQLPVAVDIQPGEDIAAYLQRVADANYLDFRDLTSHRRTARVWENPEHPFLAQLSSITGVAEERLRAATLGGTYPGMALGRARTGRRYAGQPATCPRGCFDTVAARLNLVVLCTNCEELFIDRLDPTPPPVPTRVRHVHREVMATLAATTSSQSAQDRLRRLESLMAEVELALWRNWPPLFDGETQQWRTRAVRWVDRSVITGRYTIARPPSITATLLTLTWDASVDRATAEAMLDDIAIMADPWDPDPQEMPDWRNALDARGGLLDLLENLGIQARHVPTTLRLHDDPMILPEHHRTHRTAEALALTALASEAHGTAMTIAAAASLHAAGSSPRAQRVAARLLHDTYALRRLAVHAERLHSAGLLDRAQARAELRGIQRLPSSALRDVPRAGGAHIDREVAAAWVWLDATAGRPAGGPHPHRASADIVTFDTALDPETKLHLRAWWQDRLANSSDLLRTQESASPAAATEESRDAG</sequence>
<gene>
    <name evidence="2" type="ORF">BN11_3470005</name>
</gene>
<feature type="region of interest" description="Disordered" evidence="1">
    <location>
        <begin position="461"/>
        <end position="481"/>
    </location>
</feature>
<dbReference type="AlphaFoldDB" id="W6JXQ4"/>
<dbReference type="EMBL" id="CAJA01000276">
    <property type="protein sequence ID" value="CCH73892.1"/>
    <property type="molecule type" value="Genomic_DNA"/>
</dbReference>
<name>W6JXQ4_9MICO</name>
<evidence type="ECO:0000256" key="1">
    <source>
        <dbReference type="SAM" id="MobiDB-lite"/>
    </source>
</evidence>
<dbReference type="Proteomes" id="UP000035763">
    <property type="component" value="Unassembled WGS sequence"/>
</dbReference>
<comment type="caution">
    <text evidence="2">The sequence shown here is derived from an EMBL/GenBank/DDBJ whole genome shotgun (WGS) entry which is preliminary data.</text>
</comment>
<dbReference type="OrthoDB" id="4361826at2"/>
<protein>
    <submittedName>
        <fullName evidence="2">Uncharacterized protein</fullName>
    </submittedName>
</protein>
<organism evidence="2 3">
    <name type="scientific">Nostocoides australiense Ben110</name>
    <dbReference type="NCBI Taxonomy" id="1193182"/>
    <lineage>
        <taxon>Bacteria</taxon>
        <taxon>Bacillati</taxon>
        <taxon>Actinomycetota</taxon>
        <taxon>Actinomycetes</taxon>
        <taxon>Micrococcales</taxon>
        <taxon>Intrasporangiaceae</taxon>
        <taxon>Nostocoides</taxon>
    </lineage>
</organism>
<proteinExistence type="predicted"/>
<evidence type="ECO:0000313" key="2">
    <source>
        <dbReference type="EMBL" id="CCH73892.1"/>
    </source>
</evidence>
<keyword evidence="3" id="KW-1185">Reference proteome</keyword>
<evidence type="ECO:0000313" key="3">
    <source>
        <dbReference type="Proteomes" id="UP000035763"/>
    </source>
</evidence>
<accession>W6JXQ4</accession>
<dbReference type="RefSeq" id="WP_048699476.1">
    <property type="nucleotide sequence ID" value="NZ_HG764815.1"/>
</dbReference>
<dbReference type="STRING" id="1193182.BN11_3470005"/>